<protein>
    <submittedName>
        <fullName evidence="4">13043_t:CDS:1</fullName>
    </submittedName>
</protein>
<proteinExistence type="predicted"/>
<name>A0A9N9EF70_9GLOM</name>
<sequence>MTIMEKQMKEKRHSNSLLENVKIRDFVDEDGEDIRRIYADSMLSNVPYALSSTMQHRHILCLWIGLTYFTVKNHSASRITLMIIVFIGWGIFLYVNANRFITNLISYETRQVILRELSKVKEYYSTKPQSLYNVVTTKPEKQHKDHSSIIDSHSVYGELLPFKFNDQISKFWVAVDKRSGNRVIGFLALRDDETKRRKIQEHEPQIKYLCVDTNYMRQGVATLLMQHAIKFAYKRKVMRIGVTASTWHEPAAEMFYRFGFREVMREAINYGLAEKVKLSLDVESWIRYRKARKLCSS</sequence>
<keyword evidence="2" id="KW-0812">Transmembrane</keyword>
<dbReference type="PROSITE" id="PS51186">
    <property type="entry name" value="GNAT"/>
    <property type="match status" value="1"/>
</dbReference>
<reference evidence="4" key="1">
    <citation type="submission" date="2021-06" db="EMBL/GenBank/DDBJ databases">
        <authorList>
            <person name="Kallberg Y."/>
            <person name="Tangrot J."/>
            <person name="Rosling A."/>
        </authorList>
    </citation>
    <scope>NUCLEOTIDE SEQUENCE</scope>
    <source>
        <strain evidence="4">CL551</strain>
    </source>
</reference>
<feature type="transmembrane region" description="Helical" evidence="2">
    <location>
        <begin position="79"/>
        <end position="97"/>
    </location>
</feature>
<evidence type="ECO:0000256" key="1">
    <source>
        <dbReference type="ARBA" id="ARBA00022679"/>
    </source>
</evidence>
<evidence type="ECO:0000313" key="5">
    <source>
        <dbReference type="Proteomes" id="UP000789342"/>
    </source>
</evidence>
<dbReference type="Gene3D" id="3.40.630.30">
    <property type="match status" value="1"/>
</dbReference>
<dbReference type="SUPFAM" id="SSF55729">
    <property type="entry name" value="Acyl-CoA N-acyltransferases (Nat)"/>
    <property type="match status" value="1"/>
</dbReference>
<dbReference type="InterPro" id="IPR016181">
    <property type="entry name" value="Acyl_CoA_acyltransferase"/>
</dbReference>
<dbReference type="PANTHER" id="PTHR13947">
    <property type="entry name" value="GNAT FAMILY N-ACETYLTRANSFERASE"/>
    <property type="match status" value="1"/>
</dbReference>
<accession>A0A9N9EF70</accession>
<dbReference type="AlphaFoldDB" id="A0A9N9EF70"/>
<keyword evidence="2" id="KW-0472">Membrane</keyword>
<keyword evidence="2" id="KW-1133">Transmembrane helix</keyword>
<keyword evidence="1" id="KW-0808">Transferase</keyword>
<gene>
    <name evidence="4" type="ORF">AMORRO_LOCUS10876</name>
</gene>
<dbReference type="EMBL" id="CAJVPV010012769">
    <property type="protein sequence ID" value="CAG8672387.1"/>
    <property type="molecule type" value="Genomic_DNA"/>
</dbReference>
<evidence type="ECO:0000313" key="4">
    <source>
        <dbReference type="EMBL" id="CAG8672387.1"/>
    </source>
</evidence>
<dbReference type="InterPro" id="IPR000182">
    <property type="entry name" value="GNAT_dom"/>
</dbReference>
<dbReference type="CDD" id="cd04301">
    <property type="entry name" value="NAT_SF"/>
    <property type="match status" value="1"/>
</dbReference>
<evidence type="ECO:0000256" key="2">
    <source>
        <dbReference type="SAM" id="Phobius"/>
    </source>
</evidence>
<dbReference type="PANTHER" id="PTHR13947:SF37">
    <property type="entry name" value="LD18367P"/>
    <property type="match status" value="1"/>
</dbReference>
<dbReference type="GO" id="GO:0008080">
    <property type="term" value="F:N-acetyltransferase activity"/>
    <property type="evidence" value="ECO:0007669"/>
    <property type="project" value="InterPro"/>
</dbReference>
<comment type="caution">
    <text evidence="4">The sequence shown here is derived from an EMBL/GenBank/DDBJ whole genome shotgun (WGS) entry which is preliminary data.</text>
</comment>
<feature type="domain" description="N-acetyltransferase" evidence="3">
    <location>
        <begin position="112"/>
        <end position="283"/>
    </location>
</feature>
<dbReference type="InterPro" id="IPR050769">
    <property type="entry name" value="NAT_camello-type"/>
</dbReference>
<evidence type="ECO:0000259" key="3">
    <source>
        <dbReference type="PROSITE" id="PS51186"/>
    </source>
</evidence>
<dbReference type="Pfam" id="PF00583">
    <property type="entry name" value="Acetyltransf_1"/>
    <property type="match status" value="1"/>
</dbReference>
<organism evidence="4 5">
    <name type="scientific">Acaulospora morrowiae</name>
    <dbReference type="NCBI Taxonomy" id="94023"/>
    <lineage>
        <taxon>Eukaryota</taxon>
        <taxon>Fungi</taxon>
        <taxon>Fungi incertae sedis</taxon>
        <taxon>Mucoromycota</taxon>
        <taxon>Glomeromycotina</taxon>
        <taxon>Glomeromycetes</taxon>
        <taxon>Diversisporales</taxon>
        <taxon>Acaulosporaceae</taxon>
        <taxon>Acaulospora</taxon>
    </lineage>
</organism>
<keyword evidence="5" id="KW-1185">Reference proteome</keyword>
<dbReference type="OrthoDB" id="10039976at2759"/>
<dbReference type="Proteomes" id="UP000789342">
    <property type="component" value="Unassembled WGS sequence"/>
</dbReference>